<evidence type="ECO:0000256" key="4">
    <source>
        <dbReference type="PROSITE-ProRule" id="PRU01091"/>
    </source>
</evidence>
<keyword evidence="7" id="KW-1185">Reference proteome</keyword>
<dbReference type="AlphaFoldDB" id="A0A3E0I624"/>
<keyword evidence="2 4" id="KW-0238">DNA-binding</keyword>
<dbReference type="SUPFAM" id="SSF46894">
    <property type="entry name" value="C-terminal effector domain of the bipartite response regulators"/>
    <property type="match status" value="1"/>
</dbReference>
<sequence length="393" mass="42625">MASPSALRRRRSALERNWADWLAGTAAGDTRDEVLASWSRSRPTVDPGRAAAPAVDSTDRWAASPLREPVLALADELRSIADDAQFIAAVTDESGTIMWTCGGRVMRRKAEQVNFAPGGCWNEPSMGTNALSLALRTDRANSVFSAEHLVHALHGWVCYCAPIHGRDGQVLGVLDLSSTWDRSHPLAMSTVRTLVSAIEARVGDAPRTGLRLQCLGDAVAHRGGSPLALRPRQIEILTLLALHHPRGLSPEQLRDALFGERDVATATLKAQVSQLRSALDGAVSNRRYVLTESVFCDAVEVLRLLRARDVTGAVRMYGGPLLPTSTAPGIETWREHVAVAVRQAVLDSGDPEHALRFGEAHPYDAEVHARAHFLLPLSDPRRAIAAARLTWAD</sequence>
<accession>A0A3E0I624</accession>
<dbReference type="InterPro" id="IPR016032">
    <property type="entry name" value="Sig_transdc_resp-reg_C-effctor"/>
</dbReference>
<organism evidence="6 7">
    <name type="scientific">Kutzneria buriramensis</name>
    <dbReference type="NCBI Taxonomy" id="1045776"/>
    <lineage>
        <taxon>Bacteria</taxon>
        <taxon>Bacillati</taxon>
        <taxon>Actinomycetota</taxon>
        <taxon>Actinomycetes</taxon>
        <taxon>Pseudonocardiales</taxon>
        <taxon>Pseudonocardiaceae</taxon>
        <taxon>Kutzneria</taxon>
    </lineage>
</organism>
<dbReference type="InterPro" id="IPR029016">
    <property type="entry name" value="GAF-like_dom_sf"/>
</dbReference>
<dbReference type="Gene3D" id="1.10.10.10">
    <property type="entry name" value="Winged helix-like DNA-binding domain superfamily/Winged helix DNA-binding domain"/>
    <property type="match status" value="1"/>
</dbReference>
<dbReference type="GO" id="GO:0006355">
    <property type="term" value="P:regulation of DNA-templated transcription"/>
    <property type="evidence" value="ECO:0007669"/>
    <property type="project" value="InterPro"/>
</dbReference>
<dbReference type="Proteomes" id="UP000256269">
    <property type="component" value="Unassembled WGS sequence"/>
</dbReference>
<dbReference type="GO" id="GO:0003677">
    <property type="term" value="F:DNA binding"/>
    <property type="evidence" value="ECO:0007669"/>
    <property type="project" value="UniProtKB-UniRule"/>
</dbReference>
<evidence type="ECO:0000259" key="5">
    <source>
        <dbReference type="PROSITE" id="PS51755"/>
    </source>
</evidence>
<keyword evidence="3" id="KW-0804">Transcription</keyword>
<proteinExistence type="predicted"/>
<evidence type="ECO:0000256" key="3">
    <source>
        <dbReference type="ARBA" id="ARBA00023163"/>
    </source>
</evidence>
<feature type="domain" description="OmpR/PhoB-type" evidence="5">
    <location>
        <begin position="197"/>
        <end position="301"/>
    </location>
</feature>
<comment type="caution">
    <text evidence="6">The sequence shown here is derived from an EMBL/GenBank/DDBJ whole genome shotgun (WGS) entry which is preliminary data.</text>
</comment>
<dbReference type="Gene3D" id="3.30.450.40">
    <property type="match status" value="1"/>
</dbReference>
<protein>
    <submittedName>
        <fullName evidence="6">Transcriptional regulator</fullName>
    </submittedName>
</protein>
<dbReference type="PROSITE" id="PS51755">
    <property type="entry name" value="OMPR_PHOB"/>
    <property type="match status" value="1"/>
</dbReference>
<name>A0A3E0I624_9PSEU</name>
<gene>
    <name evidence="6" type="ORF">BCF44_102414</name>
</gene>
<evidence type="ECO:0000256" key="2">
    <source>
        <dbReference type="ARBA" id="ARBA00023125"/>
    </source>
</evidence>
<evidence type="ECO:0000256" key="1">
    <source>
        <dbReference type="ARBA" id="ARBA00023015"/>
    </source>
</evidence>
<dbReference type="SMART" id="SM00862">
    <property type="entry name" value="Trans_reg_C"/>
    <property type="match status" value="1"/>
</dbReference>
<reference evidence="6 7" key="1">
    <citation type="submission" date="2018-08" db="EMBL/GenBank/DDBJ databases">
        <title>Genomic Encyclopedia of Archaeal and Bacterial Type Strains, Phase II (KMG-II): from individual species to whole genera.</title>
        <authorList>
            <person name="Goeker M."/>
        </authorList>
    </citation>
    <scope>NUCLEOTIDE SEQUENCE [LARGE SCALE GENOMIC DNA]</scope>
    <source>
        <strain evidence="6 7">DSM 45791</strain>
    </source>
</reference>
<dbReference type="OrthoDB" id="3928741at2"/>
<dbReference type="RefSeq" id="WP_116173283.1">
    <property type="nucleotide sequence ID" value="NZ_CP144375.1"/>
</dbReference>
<dbReference type="EMBL" id="QUNO01000002">
    <property type="protein sequence ID" value="REH54182.1"/>
    <property type="molecule type" value="Genomic_DNA"/>
</dbReference>
<evidence type="ECO:0000313" key="6">
    <source>
        <dbReference type="EMBL" id="REH54182.1"/>
    </source>
</evidence>
<dbReference type="InterPro" id="IPR036388">
    <property type="entry name" value="WH-like_DNA-bd_sf"/>
</dbReference>
<keyword evidence="1" id="KW-0805">Transcription regulation</keyword>
<dbReference type="Pfam" id="PF00486">
    <property type="entry name" value="Trans_reg_C"/>
    <property type="match status" value="1"/>
</dbReference>
<evidence type="ECO:0000313" key="7">
    <source>
        <dbReference type="Proteomes" id="UP000256269"/>
    </source>
</evidence>
<dbReference type="GO" id="GO:0000160">
    <property type="term" value="P:phosphorelay signal transduction system"/>
    <property type="evidence" value="ECO:0007669"/>
    <property type="project" value="InterPro"/>
</dbReference>
<dbReference type="InterPro" id="IPR001867">
    <property type="entry name" value="OmpR/PhoB-type_DNA-bd"/>
</dbReference>
<feature type="DNA-binding region" description="OmpR/PhoB-type" evidence="4">
    <location>
        <begin position="197"/>
        <end position="301"/>
    </location>
</feature>